<evidence type="ECO:0000256" key="1">
    <source>
        <dbReference type="SAM" id="MobiDB-lite"/>
    </source>
</evidence>
<sequence>MPILADRCWRGRPSTSCRVRFACASAGGIQLDGTQQNVVRIACQVPSRAAMTRETATTAPVDIRTAAAQGGGESLAAEPEPLSASNRPLPCIAVQTD</sequence>
<organism evidence="2 3">
    <name type="scientific">Ophiocordyceps unilateralis</name>
    <name type="common">Zombie-ant fungus</name>
    <name type="synonym">Torrubia unilateralis</name>
    <dbReference type="NCBI Taxonomy" id="268505"/>
    <lineage>
        <taxon>Eukaryota</taxon>
        <taxon>Fungi</taxon>
        <taxon>Dikarya</taxon>
        <taxon>Ascomycota</taxon>
        <taxon>Pezizomycotina</taxon>
        <taxon>Sordariomycetes</taxon>
        <taxon>Hypocreomycetidae</taxon>
        <taxon>Hypocreales</taxon>
        <taxon>Ophiocordycipitaceae</taxon>
        <taxon>Ophiocordyceps</taxon>
    </lineage>
</organism>
<protein>
    <submittedName>
        <fullName evidence="2">Uncharacterized protein</fullName>
    </submittedName>
</protein>
<evidence type="ECO:0000313" key="2">
    <source>
        <dbReference type="EMBL" id="PFH55536.1"/>
    </source>
</evidence>
<name>A0A2A9P3U6_OPHUN</name>
<reference evidence="2 3" key="2">
    <citation type="journal article" date="2017" name="Sci. Rep.">
        <title>Ant-infecting Ophiocordyceps genomes reveal a high diversity of potential behavioral manipulation genes and a possible major role for enterotoxins.</title>
        <authorList>
            <person name="de Bekker C."/>
            <person name="Ohm R.A."/>
            <person name="Evans H.C."/>
            <person name="Brachmann A."/>
            <person name="Hughes D.P."/>
        </authorList>
    </citation>
    <scope>NUCLEOTIDE SEQUENCE [LARGE SCALE GENOMIC DNA]</scope>
    <source>
        <strain evidence="2 3">SC16a</strain>
    </source>
</reference>
<dbReference type="Proteomes" id="UP000037136">
    <property type="component" value="Unassembled WGS sequence"/>
</dbReference>
<proteinExistence type="predicted"/>
<accession>A0A2A9P3U6</accession>
<gene>
    <name evidence="2" type="ORF">XA68_18085</name>
</gene>
<dbReference type="EMBL" id="LAZP02000868">
    <property type="protein sequence ID" value="PFH55536.1"/>
    <property type="molecule type" value="Genomic_DNA"/>
</dbReference>
<feature type="region of interest" description="Disordered" evidence="1">
    <location>
        <begin position="69"/>
        <end position="89"/>
    </location>
</feature>
<comment type="caution">
    <text evidence="2">The sequence shown here is derived from an EMBL/GenBank/DDBJ whole genome shotgun (WGS) entry which is preliminary data.</text>
</comment>
<dbReference type="AlphaFoldDB" id="A0A2A9P3U6"/>
<reference evidence="2 3" key="1">
    <citation type="journal article" date="2015" name="BMC Genomics">
        <title>Gene expression during zombie ant biting behavior reflects the complexity underlying fungal parasitic behavioral manipulation.</title>
        <authorList>
            <person name="de Bekker C."/>
            <person name="Ohm R.A."/>
            <person name="Loreto R.G."/>
            <person name="Sebastian A."/>
            <person name="Albert I."/>
            <person name="Merrow M."/>
            <person name="Brachmann A."/>
            <person name="Hughes D.P."/>
        </authorList>
    </citation>
    <scope>NUCLEOTIDE SEQUENCE [LARGE SCALE GENOMIC DNA]</scope>
    <source>
        <strain evidence="2 3">SC16a</strain>
    </source>
</reference>
<keyword evidence="3" id="KW-1185">Reference proteome</keyword>
<evidence type="ECO:0000313" key="3">
    <source>
        <dbReference type="Proteomes" id="UP000037136"/>
    </source>
</evidence>